<name>A0A2R4C565_9BURK</name>
<evidence type="ECO:0000313" key="2">
    <source>
        <dbReference type="EMBL" id="AVR94767.1"/>
    </source>
</evidence>
<reference evidence="2 3" key="1">
    <citation type="submission" date="2018-03" db="EMBL/GenBank/DDBJ databases">
        <title>Massilia armeniaca sp. nov., isolated from desert soil.</title>
        <authorList>
            <person name="Huang H."/>
            <person name="Ren M."/>
        </authorList>
    </citation>
    <scope>NUCLEOTIDE SEQUENCE [LARGE SCALE GENOMIC DNA]</scope>
    <source>
        <strain evidence="2 3">ZMN-3</strain>
    </source>
</reference>
<evidence type="ECO:0000313" key="3">
    <source>
        <dbReference type="Proteomes" id="UP000240505"/>
    </source>
</evidence>
<dbReference type="PANTHER" id="PTHR43019:SF23">
    <property type="entry name" value="PROTEASE DO-LIKE 5, CHLOROPLASTIC"/>
    <property type="match status" value="1"/>
</dbReference>
<feature type="signal peptide" evidence="1">
    <location>
        <begin position="1"/>
        <end position="30"/>
    </location>
</feature>
<protein>
    <submittedName>
        <fullName evidence="2">Serine protease</fullName>
    </submittedName>
</protein>
<organism evidence="2 3">
    <name type="scientific">Pseudoduganella armeniaca</name>
    <dbReference type="NCBI Taxonomy" id="2072590"/>
    <lineage>
        <taxon>Bacteria</taxon>
        <taxon>Pseudomonadati</taxon>
        <taxon>Pseudomonadota</taxon>
        <taxon>Betaproteobacteria</taxon>
        <taxon>Burkholderiales</taxon>
        <taxon>Oxalobacteraceae</taxon>
        <taxon>Telluria group</taxon>
        <taxon>Pseudoduganella</taxon>
    </lineage>
</organism>
<keyword evidence="1" id="KW-0732">Signal</keyword>
<dbReference type="PANTHER" id="PTHR43019">
    <property type="entry name" value="SERINE ENDOPROTEASE DEGS"/>
    <property type="match status" value="1"/>
</dbReference>
<dbReference type="GO" id="GO:0008233">
    <property type="term" value="F:peptidase activity"/>
    <property type="evidence" value="ECO:0007669"/>
    <property type="project" value="UniProtKB-KW"/>
</dbReference>
<keyword evidence="2" id="KW-0645">Protease</keyword>
<sequence length="263" mass="27575">MSPLFRTFSLLRHGVTGCLVVTLAGAPASASLPETIAAVKPSVVGIGTMLRTRSPAIVFVATGFVVGDGLSVITNAHALPDVDVSSMEVLGIVIGRGDRFDFRPTTVAAVDREHDIAHLRLSGTPLPPLRLDTADSAAEGQPLAFTGFPLGMALGLTPVTHRATLSAITPVMLPSVSARRLDARAITQLQRQPFAIFQLDGTAYPGNSGSPVYDPDSGIVYGVLNMTALKAQKESALSNPSGISYAIPARYVHLLLQQSPITK</sequence>
<dbReference type="KEGG" id="masz:C9I28_02790"/>
<evidence type="ECO:0000256" key="1">
    <source>
        <dbReference type="SAM" id="SignalP"/>
    </source>
</evidence>
<dbReference type="EMBL" id="CP028324">
    <property type="protein sequence ID" value="AVR94767.1"/>
    <property type="molecule type" value="Genomic_DNA"/>
</dbReference>
<keyword evidence="3" id="KW-1185">Reference proteome</keyword>
<feature type="chain" id="PRO_5015311639" evidence="1">
    <location>
        <begin position="31"/>
        <end position="263"/>
    </location>
</feature>
<dbReference type="OrthoDB" id="212300at2"/>
<dbReference type="GO" id="GO:0006508">
    <property type="term" value="P:proteolysis"/>
    <property type="evidence" value="ECO:0007669"/>
    <property type="project" value="UniProtKB-KW"/>
</dbReference>
<dbReference type="RefSeq" id="WP_107140118.1">
    <property type="nucleotide sequence ID" value="NZ_CP028324.1"/>
</dbReference>
<dbReference type="AlphaFoldDB" id="A0A2R4C565"/>
<dbReference type="Pfam" id="PF13365">
    <property type="entry name" value="Trypsin_2"/>
    <property type="match status" value="1"/>
</dbReference>
<proteinExistence type="predicted"/>
<accession>A0A2R4C565</accession>
<gene>
    <name evidence="2" type="ORF">C9I28_02790</name>
</gene>
<keyword evidence="2" id="KW-0378">Hydrolase</keyword>
<dbReference type="Gene3D" id="2.40.10.10">
    <property type="entry name" value="Trypsin-like serine proteases"/>
    <property type="match status" value="2"/>
</dbReference>
<dbReference type="InterPro" id="IPR009003">
    <property type="entry name" value="Peptidase_S1_PA"/>
</dbReference>
<dbReference type="InterPro" id="IPR043504">
    <property type="entry name" value="Peptidase_S1_PA_chymotrypsin"/>
</dbReference>
<dbReference type="Proteomes" id="UP000240505">
    <property type="component" value="Chromosome"/>
</dbReference>
<dbReference type="SUPFAM" id="SSF50494">
    <property type="entry name" value="Trypsin-like serine proteases"/>
    <property type="match status" value="1"/>
</dbReference>